<dbReference type="Pfam" id="PF00211">
    <property type="entry name" value="Guanylate_cyc"/>
    <property type="match status" value="1"/>
</dbReference>
<evidence type="ECO:0000256" key="3">
    <source>
        <dbReference type="ARBA" id="ARBA00012202"/>
    </source>
</evidence>
<evidence type="ECO:0000256" key="1">
    <source>
        <dbReference type="ARBA" id="ARBA00001436"/>
    </source>
</evidence>
<dbReference type="InterPro" id="IPR011009">
    <property type="entry name" value="Kinase-like_dom_sf"/>
</dbReference>
<organism evidence="12 13">
    <name type="scientific">Oesophagostomum dentatum</name>
    <name type="common">Nodular worm</name>
    <dbReference type="NCBI Taxonomy" id="61180"/>
    <lineage>
        <taxon>Eukaryota</taxon>
        <taxon>Metazoa</taxon>
        <taxon>Ecdysozoa</taxon>
        <taxon>Nematoda</taxon>
        <taxon>Chromadorea</taxon>
        <taxon>Rhabditida</taxon>
        <taxon>Rhabditina</taxon>
        <taxon>Rhabditomorpha</taxon>
        <taxon>Strongyloidea</taxon>
        <taxon>Strongylidae</taxon>
        <taxon>Oesophagostomum</taxon>
    </lineage>
</organism>
<dbReference type="Gene3D" id="3.30.70.1230">
    <property type="entry name" value="Nucleotide cyclase"/>
    <property type="match status" value="1"/>
</dbReference>
<evidence type="ECO:0000256" key="10">
    <source>
        <dbReference type="ARBA" id="ARBA00023293"/>
    </source>
</evidence>
<dbReference type="InterPro" id="IPR028082">
    <property type="entry name" value="Peripla_BP_I"/>
</dbReference>
<keyword evidence="8" id="KW-0325">Glycoprotein</keyword>
<keyword evidence="13" id="KW-1185">Reference proteome</keyword>
<keyword evidence="10" id="KW-0141">cGMP biosynthesis</keyword>
<dbReference type="OrthoDB" id="5862383at2759"/>
<keyword evidence="4" id="KW-0812">Transmembrane</keyword>
<dbReference type="InterPro" id="IPR001054">
    <property type="entry name" value="A/G_cyclase"/>
</dbReference>
<dbReference type="CDD" id="cd07302">
    <property type="entry name" value="CHD"/>
    <property type="match status" value="1"/>
</dbReference>
<dbReference type="GO" id="GO:0001653">
    <property type="term" value="F:peptide receptor activity"/>
    <property type="evidence" value="ECO:0007669"/>
    <property type="project" value="TreeGrafter"/>
</dbReference>
<evidence type="ECO:0000256" key="6">
    <source>
        <dbReference type="ARBA" id="ARBA00022989"/>
    </source>
</evidence>
<dbReference type="InterPro" id="IPR029787">
    <property type="entry name" value="Nucleotide_cyclase"/>
</dbReference>
<dbReference type="SUPFAM" id="SSF56112">
    <property type="entry name" value="Protein kinase-like (PK-like)"/>
    <property type="match status" value="1"/>
</dbReference>
<comment type="catalytic activity">
    <reaction evidence="1">
        <text>GTP = 3',5'-cyclic GMP + diphosphate</text>
        <dbReference type="Rhea" id="RHEA:13665"/>
        <dbReference type="ChEBI" id="CHEBI:33019"/>
        <dbReference type="ChEBI" id="CHEBI:37565"/>
        <dbReference type="ChEBI" id="CHEBI:57746"/>
        <dbReference type="EC" id="4.6.1.2"/>
    </reaction>
</comment>
<dbReference type="EC" id="4.6.1.2" evidence="3"/>
<accession>A0A0B1TA66</accession>
<comment type="subcellular location">
    <subcellularLocation>
        <location evidence="2">Membrane</location>
        <topology evidence="2">Single-pass membrane protein</topology>
    </subcellularLocation>
</comment>
<feature type="domain" description="Protein kinase" evidence="11">
    <location>
        <begin position="353"/>
        <end position="692"/>
    </location>
</feature>
<dbReference type="Pfam" id="PF07714">
    <property type="entry name" value="PK_Tyr_Ser-Thr"/>
    <property type="match status" value="1"/>
</dbReference>
<sequence>MYMHTSNISKVQHEAGRTLTLSESGTISRLAYRWKLPFLSTSASSSQDREATTLAMVPDYQRSLAKAISLFLNDIGVKKVTVIHTEEFRFAALSIENEMMETVKLLCFSKIKKEPLTDVRGVILVLADEADVASVLHKFSRIRESFSYTRIIVFSNSREEPGAFFTYLNGVMDDSISENSRRLFLASIVLLHPTHNQAIADYAMTLNLTSNGNVRNSLLLCDAISILDRISDNDMEIEPVLEKEFNGFTGPIFFSSNGARLPYLNGFIWEWDQISHAFELTPSEEPCNDTSLPDCNYYAITYRASSKILSLLSVDAAECEGGACGISYAPLLAILVILGAITVPLAEAEKPGYRKISATSSAGISTIEGLRYDNDSPVAYLNDQKVFIKAFRQRRAVNFTKAEMKQLNQLKTLANTNINTFIGMSFNQRHEMLVVWKHCSRGSLDEIIFEKNHRFGRTFQGSFLKHILNGLQYLHNSPIQQHGSLFLSNCVVDAHWVVKLTDFGVQEIIWDKMDHKELSNDRTVDVDHLPIKYFQLPQEILRNMIQDGLLRSGNQKADIYQLGMIIYQILFHVRPYAEKKDMNPRELMTVIYQSAKENPCYPSIPEDNKYTLRLVSIMQQGIFRIIITDMRFCIFGDTVNMACHMAGSSEPGKIQVTEGASRIIRQRYPQFNVEERGLVDVKGKGPITTYWLTGRTRLQTSS</sequence>
<evidence type="ECO:0000313" key="12">
    <source>
        <dbReference type="EMBL" id="KHJ94468.1"/>
    </source>
</evidence>
<evidence type="ECO:0000313" key="13">
    <source>
        <dbReference type="Proteomes" id="UP000053660"/>
    </source>
</evidence>
<dbReference type="GO" id="GO:0005886">
    <property type="term" value="C:plasma membrane"/>
    <property type="evidence" value="ECO:0007669"/>
    <property type="project" value="TreeGrafter"/>
</dbReference>
<dbReference type="AlphaFoldDB" id="A0A0B1TA66"/>
<keyword evidence="9" id="KW-0456">Lyase</keyword>
<dbReference type="Proteomes" id="UP000053660">
    <property type="component" value="Unassembled WGS sequence"/>
</dbReference>
<evidence type="ECO:0000256" key="4">
    <source>
        <dbReference type="ARBA" id="ARBA00022692"/>
    </source>
</evidence>
<evidence type="ECO:0000256" key="8">
    <source>
        <dbReference type="ARBA" id="ARBA00023180"/>
    </source>
</evidence>
<dbReference type="InterPro" id="IPR050401">
    <property type="entry name" value="Cyclic_nucleotide_synthase"/>
</dbReference>
<dbReference type="GO" id="GO:0035556">
    <property type="term" value="P:intracellular signal transduction"/>
    <property type="evidence" value="ECO:0007669"/>
    <property type="project" value="InterPro"/>
</dbReference>
<dbReference type="PROSITE" id="PS50011">
    <property type="entry name" value="PROTEIN_KINASE_DOM"/>
    <property type="match status" value="1"/>
</dbReference>
<evidence type="ECO:0000259" key="11">
    <source>
        <dbReference type="PROSITE" id="PS50011"/>
    </source>
</evidence>
<dbReference type="GO" id="GO:0004383">
    <property type="term" value="F:guanylate cyclase activity"/>
    <property type="evidence" value="ECO:0007669"/>
    <property type="project" value="UniProtKB-EC"/>
</dbReference>
<evidence type="ECO:0000256" key="5">
    <source>
        <dbReference type="ARBA" id="ARBA00022741"/>
    </source>
</evidence>
<protein>
    <recommendedName>
        <fullName evidence="3">guanylate cyclase</fullName>
        <ecNumber evidence="3">4.6.1.2</ecNumber>
    </recommendedName>
</protein>
<dbReference type="SUPFAM" id="SSF55073">
    <property type="entry name" value="Nucleotide cyclase"/>
    <property type="match status" value="1"/>
</dbReference>
<evidence type="ECO:0000256" key="2">
    <source>
        <dbReference type="ARBA" id="ARBA00004167"/>
    </source>
</evidence>
<dbReference type="PANTHER" id="PTHR11920:SF255">
    <property type="entry name" value="RECEPTOR-TYPE GUANYLATE CYCLASE GCY-25"/>
    <property type="match status" value="1"/>
</dbReference>
<dbReference type="GO" id="GO:0007168">
    <property type="term" value="P:receptor guanylyl cyclase signaling pathway"/>
    <property type="evidence" value="ECO:0007669"/>
    <property type="project" value="TreeGrafter"/>
</dbReference>
<dbReference type="PANTHER" id="PTHR11920">
    <property type="entry name" value="GUANYLYL CYCLASE"/>
    <property type="match status" value="1"/>
</dbReference>
<keyword evidence="6" id="KW-1133">Transmembrane helix</keyword>
<dbReference type="GO" id="GO:0004672">
    <property type="term" value="F:protein kinase activity"/>
    <property type="evidence" value="ECO:0007669"/>
    <property type="project" value="InterPro"/>
</dbReference>
<dbReference type="SUPFAM" id="SSF53822">
    <property type="entry name" value="Periplasmic binding protein-like I"/>
    <property type="match status" value="1"/>
</dbReference>
<evidence type="ECO:0000256" key="7">
    <source>
        <dbReference type="ARBA" id="ARBA00023136"/>
    </source>
</evidence>
<dbReference type="Gene3D" id="1.10.510.10">
    <property type="entry name" value="Transferase(Phosphotransferase) domain 1"/>
    <property type="match status" value="1"/>
</dbReference>
<dbReference type="InterPro" id="IPR000719">
    <property type="entry name" value="Prot_kinase_dom"/>
</dbReference>
<dbReference type="EMBL" id="KN550314">
    <property type="protein sequence ID" value="KHJ94468.1"/>
    <property type="molecule type" value="Genomic_DNA"/>
</dbReference>
<keyword evidence="5" id="KW-0547">Nucleotide-binding</keyword>
<proteinExistence type="predicted"/>
<gene>
    <name evidence="12" type="ORF">OESDEN_05599</name>
</gene>
<reference evidence="12 13" key="1">
    <citation type="submission" date="2014-03" db="EMBL/GenBank/DDBJ databases">
        <title>Draft genome of the hookworm Oesophagostomum dentatum.</title>
        <authorList>
            <person name="Mitreva M."/>
        </authorList>
    </citation>
    <scope>NUCLEOTIDE SEQUENCE [LARGE SCALE GENOMIC DNA]</scope>
    <source>
        <strain evidence="12 13">OD-Hann</strain>
    </source>
</reference>
<evidence type="ECO:0000256" key="9">
    <source>
        <dbReference type="ARBA" id="ARBA00023239"/>
    </source>
</evidence>
<dbReference type="GO" id="GO:0005524">
    <property type="term" value="F:ATP binding"/>
    <property type="evidence" value="ECO:0007669"/>
    <property type="project" value="InterPro"/>
</dbReference>
<dbReference type="GO" id="GO:0004016">
    <property type="term" value="F:adenylate cyclase activity"/>
    <property type="evidence" value="ECO:0007669"/>
    <property type="project" value="TreeGrafter"/>
</dbReference>
<keyword evidence="7" id="KW-0472">Membrane</keyword>
<name>A0A0B1TA66_OESDE</name>
<dbReference type="InterPro" id="IPR001245">
    <property type="entry name" value="Ser-Thr/Tyr_kinase_cat_dom"/>
</dbReference>